<evidence type="ECO:0000256" key="1">
    <source>
        <dbReference type="SAM" id="Coils"/>
    </source>
</evidence>
<dbReference type="PROSITE" id="PS50010">
    <property type="entry name" value="DH_2"/>
    <property type="match status" value="1"/>
</dbReference>
<organism evidence="4 5">
    <name type="scientific">Epicoccum nigrum</name>
    <name type="common">Soil fungus</name>
    <name type="synonym">Epicoccum purpurascens</name>
    <dbReference type="NCBI Taxonomy" id="105696"/>
    <lineage>
        <taxon>Eukaryota</taxon>
        <taxon>Fungi</taxon>
        <taxon>Dikarya</taxon>
        <taxon>Ascomycota</taxon>
        <taxon>Pezizomycotina</taxon>
        <taxon>Dothideomycetes</taxon>
        <taxon>Pleosporomycetidae</taxon>
        <taxon>Pleosporales</taxon>
        <taxon>Pleosporineae</taxon>
        <taxon>Didymellaceae</taxon>
        <taxon>Epicoccum</taxon>
    </lineage>
</organism>
<dbReference type="EMBL" id="KZ107855">
    <property type="protein sequence ID" value="OSS45200.1"/>
    <property type="molecule type" value="Genomic_DNA"/>
</dbReference>
<reference evidence="4 5" key="1">
    <citation type="journal article" date="2017" name="Genome Announc.">
        <title>Genome sequence of the saprophytic ascomycete Epicoccum nigrum ICMP 19927 strain isolated from New Zealand.</title>
        <authorList>
            <person name="Fokin M."/>
            <person name="Fleetwood D."/>
            <person name="Weir B.S."/>
            <person name="Villas-Boas S.G."/>
        </authorList>
    </citation>
    <scope>NUCLEOTIDE SEQUENCE [LARGE SCALE GENOMIC DNA]</scope>
    <source>
        <strain evidence="4 5">ICMP 19927</strain>
    </source>
</reference>
<keyword evidence="1" id="KW-0175">Coiled coil</keyword>
<dbReference type="Pfam" id="PF25351">
    <property type="entry name" value="PH_BUD3_C"/>
    <property type="match status" value="1"/>
</dbReference>
<keyword evidence="5" id="KW-1185">Reference proteome</keyword>
<dbReference type="GO" id="GO:0005737">
    <property type="term" value="C:cytoplasm"/>
    <property type="evidence" value="ECO:0007669"/>
    <property type="project" value="TreeGrafter"/>
</dbReference>
<feature type="region of interest" description="Disordered" evidence="2">
    <location>
        <begin position="819"/>
        <end position="851"/>
    </location>
</feature>
<feature type="region of interest" description="Disordered" evidence="2">
    <location>
        <begin position="1046"/>
        <end position="1068"/>
    </location>
</feature>
<feature type="coiled-coil region" evidence="1">
    <location>
        <begin position="1538"/>
        <end position="1572"/>
    </location>
</feature>
<evidence type="ECO:0000256" key="2">
    <source>
        <dbReference type="SAM" id="MobiDB-lite"/>
    </source>
</evidence>
<dbReference type="GO" id="GO:0005085">
    <property type="term" value="F:guanyl-nucleotide exchange factor activity"/>
    <property type="evidence" value="ECO:0007669"/>
    <property type="project" value="InterPro"/>
</dbReference>
<dbReference type="InterPro" id="IPR000219">
    <property type="entry name" value="DH_dom"/>
</dbReference>
<gene>
    <name evidence="4" type="ORF">B5807_09352</name>
</gene>
<evidence type="ECO:0000259" key="3">
    <source>
        <dbReference type="PROSITE" id="PS50010"/>
    </source>
</evidence>
<dbReference type="GO" id="GO:0032955">
    <property type="term" value="P:regulation of division septum assembly"/>
    <property type="evidence" value="ECO:0007669"/>
    <property type="project" value="TreeGrafter"/>
</dbReference>
<protein>
    <recommendedName>
        <fullName evidence="3">DH domain-containing protein</fullName>
    </recommendedName>
</protein>
<dbReference type="InterPro" id="IPR035899">
    <property type="entry name" value="DBL_dom_sf"/>
</dbReference>
<feature type="compositionally biased region" description="Low complexity" evidence="2">
    <location>
        <begin position="837"/>
        <end position="849"/>
    </location>
</feature>
<dbReference type="STRING" id="105696.A0A1Y2LN81"/>
<accession>A0A1Y2LN81</accession>
<feature type="compositionally biased region" description="Basic and acidic residues" evidence="2">
    <location>
        <begin position="1303"/>
        <end position="1312"/>
    </location>
</feature>
<dbReference type="InterPro" id="IPR057454">
    <property type="entry name" value="Bud3_C"/>
</dbReference>
<feature type="compositionally biased region" description="Polar residues" evidence="2">
    <location>
        <begin position="1116"/>
        <end position="1127"/>
    </location>
</feature>
<dbReference type="SUPFAM" id="SSF48065">
    <property type="entry name" value="DBL homology domain (DH-domain)"/>
    <property type="match status" value="1"/>
</dbReference>
<dbReference type="PANTHER" id="PTHR22834:SF21">
    <property type="entry name" value="GUANYL NUCLEOTIDE EXCHANGE FACTOR, PUTATIVE (AFU_ORTHOLOGUE AFUA_5G11890)-RELATED"/>
    <property type="match status" value="1"/>
</dbReference>
<dbReference type="OMA" id="GDEICRG"/>
<feature type="region of interest" description="Disordered" evidence="2">
    <location>
        <begin position="1427"/>
        <end position="1454"/>
    </location>
</feature>
<feature type="compositionally biased region" description="Basic and acidic residues" evidence="2">
    <location>
        <begin position="1400"/>
        <end position="1410"/>
    </location>
</feature>
<feature type="region of interest" description="Disordered" evidence="2">
    <location>
        <begin position="222"/>
        <end position="243"/>
    </location>
</feature>
<dbReference type="Proteomes" id="UP000193240">
    <property type="component" value="Unassembled WGS sequence"/>
</dbReference>
<proteinExistence type="predicted"/>
<feature type="region of interest" description="Disordered" evidence="2">
    <location>
        <begin position="1347"/>
        <end position="1410"/>
    </location>
</feature>
<dbReference type="GO" id="GO:0031991">
    <property type="term" value="P:regulation of actomyosin contractile ring contraction"/>
    <property type="evidence" value="ECO:0007669"/>
    <property type="project" value="TreeGrafter"/>
</dbReference>
<feature type="compositionally biased region" description="Polar residues" evidence="2">
    <location>
        <begin position="228"/>
        <end position="239"/>
    </location>
</feature>
<feature type="domain" description="DH" evidence="3">
    <location>
        <begin position="245"/>
        <end position="462"/>
    </location>
</feature>
<feature type="compositionally biased region" description="Polar residues" evidence="2">
    <location>
        <begin position="1151"/>
        <end position="1160"/>
    </location>
</feature>
<evidence type="ECO:0000313" key="4">
    <source>
        <dbReference type="EMBL" id="OSS45200.1"/>
    </source>
</evidence>
<sequence>MGVIINQEPAALPAADLSLFHATDELLSNSPVLIFYGPTSSSAQTTNSRIQTHVFTPAGLSSYARLIVSPTASFYNAVTCLPREEQGDEICRGLAFSLFKYFVELPADVKTAWERRYSTRANMHMAPALFTEQHAAIVAAKMIKVENVEEVIVDVRHALGEQTLSWVDLDVVLPQGSIQKLDTRESAQFEEPEDDALEQQYGAYAPVIRLFGESTFLPTSRLRRAPSKPSQLSRSQSFSRKQKESLRREMCELLDTEENYVSKVHDLVSNVAVEFRTKAKHRSSSSSSPNEQTLQGLFPPSLDKILELNSAFLEELRVILEETENGAIQDIEQTTDDVFIAPLRNQKDPQDATGAARVAKTLVDWFPKFGDCYSDYMAAHGDFSHLLKAFTKEPASSFSKRVYETGEQRLTSLLIEPVQRLPRYNLYIDQIVKQLPVRHPAIKLFLKARDIISEICSREGSTVQQMKICDRLRKTIYQWPSSFRPQGRLISAIDIVELAPPYHGELSGSGTAPGIFLLFSDYLVLLHKPHGSTANARSLTADLDSPRLYDSSDESELVYHQHLKLCDVFASEHAECSIVQLLSPAPRTIQIGRPLTPDRQNIGLRMYYVQGAYEGRAQRVVEDITKAKVEGRFSEAERESHKWEVRSRPGDLNLFSSVTEEMDGAPPDGRREPAKVQVLIEPSKFSEPIEVGYDGVEVVVKIAMLDNGFYLMDISGPNGYLARDKLTKVEFLPVLTKRLANYYQQRNNVKNPVLSEAYLFRNQLILQSLRLQVPNVEEWRELKHRPASPVKVLSSIFSASVSREGGGRKLQRNALTLGDIPRMTPPLQLAPTRTQSRDGPSSRPGSSRSGFDELQQVDSLTKLEDSLANITMALSARKGNIVGRSVRARVVADELVVNELYNSLLETPSNLDLASQSSIDVLFAVFDKFLNVAWKERMGPVLSHATFVSLQMRSDSMYPIEFEDYFRATYKSLALHNQRATRVIIQLLAELLDGTSNDGDRGILTAAFAEMMVPAGNANDFISLIDRLVQDIDALFPVDTPSCPTPNFGSMDGKSRHNHSGSINSSSSLRRRFGFGNLSRENSKSENESKVSSLWRSLSSKSHSQEYLAASVAKAGTQSVGRSNSIDNGRHSPKRPSSRDRPTVLGAFQHDSGSQSNRSALGTIGEIPPSRLAVPVQPRRKRRSSLSDLTVLNFADDAPAWSSQTPRRPDGPLPRNREPKEPKEKKDPRESISPPRTPLRTAVSAHKHTSSIPAPMRLGSPIRKENEPAPSVPRRGSLLPEARPLQSFTRRGSVQPATPSTPGRRESKDEVTIKSLAQSTSTHTRRRNESITAIPTLRPISGVIAGLSERPGSGNTVRLPPSTPRSPVKMVPPTITTNGGGTGTVSTGTPRRLRMQSPQKLRERLQTQQKDIESASQDLQNVLNDIGNELNSKSTPRLHPQTSAPSLGSGTPNKAQSMTLEARIAALEKQAKTTLEALSTRATTISQDLASSLQVSEARVKQLDQLYRDANSENEVLYARFNEELEKVTSSVRRGKVGEEMDRRYRASEEEAARLRKENARLKREVAGLKAQIRE</sequence>
<dbReference type="InParanoid" id="A0A1Y2LN81"/>
<dbReference type="Pfam" id="PF00621">
    <property type="entry name" value="RhoGEF"/>
    <property type="match status" value="1"/>
</dbReference>
<feature type="region of interest" description="Disordered" evidence="2">
    <location>
        <begin position="1109"/>
        <end position="1333"/>
    </location>
</feature>
<evidence type="ECO:0000313" key="5">
    <source>
        <dbReference type="Proteomes" id="UP000193240"/>
    </source>
</evidence>
<dbReference type="InterPro" id="IPR051492">
    <property type="entry name" value="Dynamin-Rho_GEF"/>
</dbReference>
<dbReference type="PANTHER" id="PTHR22834">
    <property type="entry name" value="NUCLEAR FUSION PROTEIN FUS2"/>
    <property type="match status" value="1"/>
</dbReference>
<name>A0A1Y2LN81_EPING</name>
<dbReference type="Gene3D" id="1.20.900.10">
    <property type="entry name" value="Dbl homology (DH) domain"/>
    <property type="match status" value="1"/>
</dbReference>
<dbReference type="SMART" id="SM00325">
    <property type="entry name" value="RhoGEF"/>
    <property type="match status" value="1"/>
</dbReference>
<feature type="compositionally biased region" description="Basic and acidic residues" evidence="2">
    <location>
        <begin position="1207"/>
        <end position="1230"/>
    </location>
</feature>
<feature type="compositionally biased region" description="Polar residues" evidence="2">
    <location>
        <begin position="1286"/>
        <end position="1301"/>
    </location>
</feature>